<evidence type="ECO:0000259" key="5">
    <source>
        <dbReference type="PROSITE" id="PS50109"/>
    </source>
</evidence>
<dbReference type="PROSITE" id="PS50109">
    <property type="entry name" value="HIS_KIN"/>
    <property type="match status" value="1"/>
</dbReference>
<dbReference type="PRINTS" id="PR00344">
    <property type="entry name" value="BCTRLSENSOR"/>
</dbReference>
<keyword evidence="3" id="KW-0597">Phosphoprotein</keyword>
<dbReference type="CDD" id="cd00075">
    <property type="entry name" value="HATPase"/>
    <property type="match status" value="1"/>
</dbReference>
<dbReference type="InterPro" id="IPR003661">
    <property type="entry name" value="HisK_dim/P_dom"/>
</dbReference>
<dbReference type="InterPro" id="IPR036097">
    <property type="entry name" value="HisK_dim/P_sf"/>
</dbReference>
<dbReference type="SUPFAM" id="SSF55874">
    <property type="entry name" value="ATPase domain of HSP90 chaperone/DNA topoisomerase II/histidine kinase"/>
    <property type="match status" value="1"/>
</dbReference>
<dbReference type="EC" id="2.7.13.3" evidence="2"/>
<dbReference type="Gene3D" id="1.10.287.130">
    <property type="match status" value="1"/>
</dbReference>
<dbReference type="Pfam" id="PF00512">
    <property type="entry name" value="HisKA"/>
    <property type="match status" value="1"/>
</dbReference>
<dbReference type="Pfam" id="PF02518">
    <property type="entry name" value="HATPase_c"/>
    <property type="match status" value="1"/>
</dbReference>
<dbReference type="InterPro" id="IPR004358">
    <property type="entry name" value="Sig_transdc_His_kin-like_C"/>
</dbReference>
<evidence type="ECO:0000256" key="2">
    <source>
        <dbReference type="ARBA" id="ARBA00012438"/>
    </source>
</evidence>
<dbReference type="Gene3D" id="3.30.565.10">
    <property type="entry name" value="Histidine kinase-like ATPase, C-terminal domain"/>
    <property type="match status" value="1"/>
</dbReference>
<organism evidence="6 7">
    <name type="scientific">Aureliella helgolandensis</name>
    <dbReference type="NCBI Taxonomy" id="2527968"/>
    <lineage>
        <taxon>Bacteria</taxon>
        <taxon>Pseudomonadati</taxon>
        <taxon>Planctomycetota</taxon>
        <taxon>Planctomycetia</taxon>
        <taxon>Pirellulales</taxon>
        <taxon>Pirellulaceae</taxon>
        <taxon>Aureliella</taxon>
    </lineage>
</organism>
<evidence type="ECO:0000313" key="6">
    <source>
        <dbReference type="EMBL" id="QDV24314.1"/>
    </source>
</evidence>
<evidence type="ECO:0000256" key="4">
    <source>
        <dbReference type="SAM" id="MobiDB-lite"/>
    </source>
</evidence>
<feature type="region of interest" description="Disordered" evidence="4">
    <location>
        <begin position="1"/>
        <end position="24"/>
    </location>
</feature>
<proteinExistence type="predicted"/>
<dbReference type="SMART" id="SM00388">
    <property type="entry name" value="HisKA"/>
    <property type="match status" value="1"/>
</dbReference>
<dbReference type="EMBL" id="CP036298">
    <property type="protein sequence ID" value="QDV24314.1"/>
    <property type="molecule type" value="Genomic_DNA"/>
</dbReference>
<reference evidence="6 7" key="1">
    <citation type="submission" date="2019-02" db="EMBL/GenBank/DDBJ databases">
        <title>Deep-cultivation of Planctomycetes and their phenomic and genomic characterization uncovers novel biology.</title>
        <authorList>
            <person name="Wiegand S."/>
            <person name="Jogler M."/>
            <person name="Boedeker C."/>
            <person name="Pinto D."/>
            <person name="Vollmers J."/>
            <person name="Rivas-Marin E."/>
            <person name="Kohn T."/>
            <person name="Peeters S.H."/>
            <person name="Heuer A."/>
            <person name="Rast P."/>
            <person name="Oberbeckmann S."/>
            <person name="Bunk B."/>
            <person name="Jeske O."/>
            <person name="Meyerdierks A."/>
            <person name="Storesund J.E."/>
            <person name="Kallscheuer N."/>
            <person name="Luecker S."/>
            <person name="Lage O.M."/>
            <person name="Pohl T."/>
            <person name="Merkel B.J."/>
            <person name="Hornburger P."/>
            <person name="Mueller R.-W."/>
            <person name="Bruemmer F."/>
            <person name="Labrenz M."/>
            <person name="Spormann A.M."/>
            <person name="Op den Camp H."/>
            <person name="Overmann J."/>
            <person name="Amann R."/>
            <person name="Jetten M.S.M."/>
            <person name="Mascher T."/>
            <person name="Medema M.H."/>
            <person name="Devos D.P."/>
            <person name="Kaster A.-K."/>
            <person name="Ovreas L."/>
            <person name="Rohde M."/>
            <person name="Galperin M.Y."/>
            <person name="Jogler C."/>
        </authorList>
    </citation>
    <scope>NUCLEOTIDE SEQUENCE [LARGE SCALE GENOMIC DNA]</scope>
    <source>
        <strain evidence="6 7">Q31a</strain>
    </source>
</reference>
<feature type="domain" description="Histidine kinase" evidence="5">
    <location>
        <begin position="53"/>
        <end position="267"/>
    </location>
</feature>
<dbReference type="Proteomes" id="UP000318017">
    <property type="component" value="Chromosome"/>
</dbReference>
<accession>A0A518G6V3</accession>
<dbReference type="InterPro" id="IPR003594">
    <property type="entry name" value="HATPase_dom"/>
</dbReference>
<dbReference type="KEGG" id="ahel:Q31a_26300"/>
<evidence type="ECO:0000256" key="3">
    <source>
        <dbReference type="ARBA" id="ARBA00022553"/>
    </source>
</evidence>
<dbReference type="RefSeq" id="WP_231691166.1">
    <property type="nucleotide sequence ID" value="NZ_CP036298.1"/>
</dbReference>
<sequence length="278" mass="29989">MQSMTNTPNAVPHQASIGPVQTGGNQSADVIQALQAQLEHSQRMAALGELTSTTTHEFNNLLMTILNYAKVGMRNQDNASRDKAFQRIYDAATRAAKVTNSVLSMARSRSGAHEPTCLKQLIEDTLLLLEREFRKFRIALDVSLEDVPAVLGSASDLQRVIVNLLVNARQATPEQGQVRVSLTTDPATNEVLMTIRDTGTGIPPQVLPKIFEPFFSTKLGPDSTGKGGTGVGLSSCKETIDAHKGRIRVESTVGKGTAFMIRLPATDQPAPKRASLLT</sequence>
<dbReference type="InterPro" id="IPR036890">
    <property type="entry name" value="HATPase_C_sf"/>
</dbReference>
<dbReference type="PANTHER" id="PTHR43065:SF42">
    <property type="entry name" value="TWO-COMPONENT SENSOR PPRA"/>
    <property type="match status" value="1"/>
</dbReference>
<dbReference type="InterPro" id="IPR005467">
    <property type="entry name" value="His_kinase_dom"/>
</dbReference>
<comment type="catalytic activity">
    <reaction evidence="1">
        <text>ATP + protein L-histidine = ADP + protein N-phospho-L-histidine.</text>
        <dbReference type="EC" id="2.7.13.3"/>
    </reaction>
</comment>
<dbReference type="AlphaFoldDB" id="A0A518G6V3"/>
<dbReference type="GO" id="GO:0000155">
    <property type="term" value="F:phosphorelay sensor kinase activity"/>
    <property type="evidence" value="ECO:0007669"/>
    <property type="project" value="InterPro"/>
</dbReference>
<evidence type="ECO:0000256" key="1">
    <source>
        <dbReference type="ARBA" id="ARBA00000085"/>
    </source>
</evidence>
<keyword evidence="6" id="KW-0808">Transferase</keyword>
<protein>
    <recommendedName>
        <fullName evidence="2">histidine kinase</fullName>
        <ecNumber evidence="2">2.7.13.3</ecNumber>
    </recommendedName>
</protein>
<dbReference type="SUPFAM" id="SSF47384">
    <property type="entry name" value="Homodimeric domain of signal transducing histidine kinase"/>
    <property type="match status" value="1"/>
</dbReference>
<dbReference type="SMART" id="SM00387">
    <property type="entry name" value="HATPase_c"/>
    <property type="match status" value="1"/>
</dbReference>
<evidence type="ECO:0000313" key="7">
    <source>
        <dbReference type="Proteomes" id="UP000318017"/>
    </source>
</evidence>
<dbReference type="PANTHER" id="PTHR43065">
    <property type="entry name" value="SENSOR HISTIDINE KINASE"/>
    <property type="match status" value="1"/>
</dbReference>
<keyword evidence="7" id="KW-1185">Reference proteome</keyword>
<gene>
    <name evidence="6" type="primary">virA_1</name>
    <name evidence="6" type="ORF">Q31a_26300</name>
</gene>
<name>A0A518G6V3_9BACT</name>